<dbReference type="InterPro" id="IPR001046">
    <property type="entry name" value="NRAMP_fam"/>
</dbReference>
<proteinExistence type="predicted"/>
<evidence type="ECO:0000256" key="3">
    <source>
        <dbReference type="ARBA" id="ARBA00022989"/>
    </source>
</evidence>
<feature type="transmembrane region" description="Helical" evidence="5">
    <location>
        <begin position="83"/>
        <end position="100"/>
    </location>
</feature>
<evidence type="ECO:0000313" key="7">
    <source>
        <dbReference type="Proteomes" id="UP001275315"/>
    </source>
</evidence>
<dbReference type="Pfam" id="PF01566">
    <property type="entry name" value="Nramp"/>
    <property type="match status" value="1"/>
</dbReference>
<evidence type="ECO:0000256" key="5">
    <source>
        <dbReference type="SAM" id="Phobius"/>
    </source>
</evidence>
<gene>
    <name evidence="6" type="ORF">RWD45_11635</name>
</gene>
<evidence type="ECO:0000313" key="6">
    <source>
        <dbReference type="EMBL" id="MDY0409093.1"/>
    </source>
</evidence>
<organism evidence="6 7">
    <name type="scientific">Paracerasibacillus soli</name>
    <dbReference type="NCBI Taxonomy" id="480284"/>
    <lineage>
        <taxon>Bacteria</taxon>
        <taxon>Bacillati</taxon>
        <taxon>Bacillota</taxon>
        <taxon>Bacilli</taxon>
        <taxon>Bacillales</taxon>
        <taxon>Bacillaceae</taxon>
        <taxon>Paracerasibacillus</taxon>
    </lineage>
</organism>
<evidence type="ECO:0000256" key="2">
    <source>
        <dbReference type="ARBA" id="ARBA00022692"/>
    </source>
</evidence>
<reference evidence="6 7" key="1">
    <citation type="submission" date="2023-10" db="EMBL/GenBank/DDBJ databases">
        <title>Virgibacillus soli CC-YMP-6 genome.</title>
        <authorList>
            <person name="Miliotis G."/>
            <person name="Sengupta P."/>
            <person name="Hameed A."/>
            <person name="Chuvochina M."/>
            <person name="Mcdonagh F."/>
            <person name="Simpson A.C."/>
            <person name="Singh N.K."/>
            <person name="Rekha P.D."/>
            <person name="Raman K."/>
            <person name="Hugenholtz P."/>
            <person name="Venkateswaran K."/>
        </authorList>
    </citation>
    <scope>NUCLEOTIDE SEQUENCE [LARGE SCALE GENOMIC DNA]</scope>
    <source>
        <strain evidence="6 7">CC-YMP-6</strain>
    </source>
</reference>
<keyword evidence="7" id="KW-1185">Reference proteome</keyword>
<sequence>MYFCAIVVSAGTVIFPTGIEVESAADMAMQLTPILGRYAGILFSLGLWAAGFSSGLYQISLACRLMNESIGKELDFKAPRSRAVMIVASLVPIGIILLFSEVPISIIITAQSLNGLALPLVAGLVLILCNKKEFLGAAVNNTRQNIVYGGILIFVTLLAVRVFLDLFGVI</sequence>
<feature type="transmembrane region" description="Helical" evidence="5">
    <location>
        <begin position="145"/>
        <end position="164"/>
    </location>
</feature>
<feature type="transmembrane region" description="Helical" evidence="5">
    <location>
        <begin position="40"/>
        <end position="62"/>
    </location>
</feature>
<comment type="subcellular location">
    <subcellularLocation>
        <location evidence="1">Membrane</location>
        <topology evidence="1">Multi-pass membrane protein</topology>
    </subcellularLocation>
</comment>
<evidence type="ECO:0000256" key="4">
    <source>
        <dbReference type="ARBA" id="ARBA00023136"/>
    </source>
</evidence>
<keyword evidence="2 5" id="KW-0812">Transmembrane</keyword>
<dbReference type="EMBL" id="JAWDIQ010000002">
    <property type="protein sequence ID" value="MDY0409093.1"/>
    <property type="molecule type" value="Genomic_DNA"/>
</dbReference>
<name>A0ABU5CRV8_9BACI</name>
<comment type="caution">
    <text evidence="6">The sequence shown here is derived from an EMBL/GenBank/DDBJ whole genome shotgun (WGS) entry which is preliminary data.</text>
</comment>
<accession>A0ABU5CRV8</accession>
<keyword evidence="4 5" id="KW-0472">Membrane</keyword>
<dbReference type="Proteomes" id="UP001275315">
    <property type="component" value="Unassembled WGS sequence"/>
</dbReference>
<feature type="transmembrane region" description="Helical" evidence="5">
    <location>
        <begin position="106"/>
        <end position="129"/>
    </location>
</feature>
<protein>
    <submittedName>
        <fullName evidence="6">Divalent metal cation transporter</fullName>
    </submittedName>
</protein>
<keyword evidence="3 5" id="KW-1133">Transmembrane helix</keyword>
<evidence type="ECO:0000256" key="1">
    <source>
        <dbReference type="ARBA" id="ARBA00004141"/>
    </source>
</evidence>